<dbReference type="EMBL" id="PREZ01000004">
    <property type="protein sequence ID" value="PPA70254.1"/>
    <property type="molecule type" value="Genomic_DNA"/>
</dbReference>
<dbReference type="InterPro" id="IPR051910">
    <property type="entry name" value="ComF/GntX_DNA_util-trans"/>
</dbReference>
<reference evidence="3 4" key="1">
    <citation type="submission" date="2018-02" db="EMBL/GenBank/DDBJ databases">
        <title>Jeotgalibacillus proteolyticum sp. nov. a protease producing bacterium isolated from ocean sediments of Laizhou Bay.</title>
        <authorList>
            <person name="Li Y."/>
        </authorList>
    </citation>
    <scope>NUCLEOTIDE SEQUENCE [LARGE SCALE GENOMIC DNA]</scope>
    <source>
        <strain evidence="3 4">22-7</strain>
    </source>
</reference>
<dbReference type="CDD" id="cd06223">
    <property type="entry name" value="PRTases_typeI"/>
    <property type="match status" value="1"/>
</dbReference>
<dbReference type="OrthoDB" id="9779910at2"/>
<keyword evidence="4" id="KW-1185">Reference proteome</keyword>
<dbReference type="InterPro" id="IPR029057">
    <property type="entry name" value="PRTase-like"/>
</dbReference>
<evidence type="ECO:0000313" key="4">
    <source>
        <dbReference type="Proteomes" id="UP000239047"/>
    </source>
</evidence>
<dbReference type="InterPro" id="IPR000836">
    <property type="entry name" value="PRTase_dom"/>
</dbReference>
<dbReference type="AlphaFoldDB" id="A0A2S5GBG5"/>
<evidence type="ECO:0000259" key="2">
    <source>
        <dbReference type="Pfam" id="PF00156"/>
    </source>
</evidence>
<dbReference type="Proteomes" id="UP000239047">
    <property type="component" value="Unassembled WGS sequence"/>
</dbReference>
<feature type="domain" description="Phosphoribosyltransferase" evidence="2">
    <location>
        <begin position="161"/>
        <end position="227"/>
    </location>
</feature>
<evidence type="ECO:0000313" key="3">
    <source>
        <dbReference type="EMBL" id="PPA70254.1"/>
    </source>
</evidence>
<dbReference type="Gene3D" id="3.40.50.2020">
    <property type="match status" value="1"/>
</dbReference>
<dbReference type="PANTHER" id="PTHR47505">
    <property type="entry name" value="DNA UTILIZATION PROTEIN YHGH"/>
    <property type="match status" value="1"/>
</dbReference>
<dbReference type="RefSeq" id="WP_104058204.1">
    <property type="nucleotide sequence ID" value="NZ_PREZ01000004.1"/>
</dbReference>
<comment type="caution">
    <text evidence="3">The sequence shown here is derived from an EMBL/GenBank/DDBJ whole genome shotgun (WGS) entry which is preliminary data.</text>
</comment>
<protein>
    <submittedName>
        <fullName evidence="3">Amidophosphoribosyltransferase</fullName>
    </submittedName>
</protein>
<comment type="similarity">
    <text evidence="1">Belongs to the ComF/GntX family.</text>
</comment>
<proteinExistence type="inferred from homology"/>
<dbReference type="PANTHER" id="PTHR47505:SF1">
    <property type="entry name" value="DNA UTILIZATION PROTEIN YHGH"/>
    <property type="match status" value="1"/>
</dbReference>
<dbReference type="SUPFAM" id="SSF53271">
    <property type="entry name" value="PRTase-like"/>
    <property type="match status" value="1"/>
</dbReference>
<dbReference type="GO" id="GO:0016757">
    <property type="term" value="F:glycosyltransferase activity"/>
    <property type="evidence" value="ECO:0007669"/>
    <property type="project" value="UniProtKB-KW"/>
</dbReference>
<name>A0A2S5GBG5_9BACL</name>
<keyword evidence="3" id="KW-0808">Transferase</keyword>
<accession>A0A2S5GBG5</accession>
<keyword evidence="3" id="KW-0328">Glycosyltransferase</keyword>
<evidence type="ECO:0000256" key="1">
    <source>
        <dbReference type="ARBA" id="ARBA00008007"/>
    </source>
</evidence>
<gene>
    <name evidence="3" type="ORF">C4B60_11780</name>
</gene>
<dbReference type="Pfam" id="PF00156">
    <property type="entry name" value="Pribosyltran"/>
    <property type="match status" value="1"/>
</dbReference>
<organism evidence="3 4">
    <name type="scientific">Jeotgalibacillus proteolyticus</name>
    <dbReference type="NCBI Taxonomy" id="2082395"/>
    <lineage>
        <taxon>Bacteria</taxon>
        <taxon>Bacillati</taxon>
        <taxon>Bacillota</taxon>
        <taxon>Bacilli</taxon>
        <taxon>Bacillales</taxon>
        <taxon>Caryophanaceae</taxon>
        <taxon>Jeotgalibacillus</taxon>
    </lineage>
</organism>
<sequence>MKRCISCHEPILLEMRWSDLFTKQTIDPLCSECKSVLKPIVPDRICSICSRQMNEKTYACSDCKAWSAHPLYSDVLHSNRSIYLYSEELKELIKRFKYDRDYYLGACFSMQIKEALSSMAPYDFLVPIPMHPAKEKKRTFNQAEALLALSGLPCHHLLIRAESSSSAQAQKNRHDRLLSQNPFSSTKKLNNQSIVVIDDLYTTGTTIRHAAYALKQAGAGKVSSITVGR</sequence>